<organism evidence="4 5">
    <name type="scientific">Schistosoma haematobium</name>
    <name type="common">Blood fluke</name>
    <dbReference type="NCBI Taxonomy" id="6185"/>
    <lineage>
        <taxon>Eukaryota</taxon>
        <taxon>Metazoa</taxon>
        <taxon>Spiralia</taxon>
        <taxon>Lophotrochozoa</taxon>
        <taxon>Platyhelminthes</taxon>
        <taxon>Trematoda</taxon>
        <taxon>Digenea</taxon>
        <taxon>Strigeidida</taxon>
        <taxon>Schistosomatoidea</taxon>
        <taxon>Schistosomatidae</taxon>
        <taxon>Schistosoma</taxon>
    </lineage>
</organism>
<keyword evidence="3" id="KW-1133">Transmembrane helix</keyword>
<dbReference type="GeneID" id="58546470"/>
<dbReference type="AlphaFoldDB" id="A0A922II80"/>
<reference evidence="4" key="3">
    <citation type="submission" date="2021-06" db="EMBL/GenBank/DDBJ databases">
        <title>Chromosome-level genome assembly for S. haematobium.</title>
        <authorList>
            <person name="Stroehlein A.J."/>
        </authorList>
    </citation>
    <scope>NUCLEOTIDE SEQUENCE</scope>
</reference>
<name>A0A922II80_SCHHA</name>
<evidence type="ECO:0000256" key="2">
    <source>
        <dbReference type="ARBA" id="ARBA00023157"/>
    </source>
</evidence>
<reference evidence="4" key="2">
    <citation type="journal article" date="2019" name="Gigascience">
        <title>High-quality Schistosoma haematobium genome achieved by single-molecule and long-range sequencing.</title>
        <authorList>
            <person name="Stroehlein A.J."/>
            <person name="Korhonen P.K."/>
            <person name="Chong T.M."/>
            <person name="Lim Y.L."/>
            <person name="Chan K.G."/>
            <person name="Webster B."/>
            <person name="Rollinson D."/>
            <person name="Brindley P.J."/>
            <person name="Gasser R.B."/>
            <person name="Young N.D."/>
        </authorList>
    </citation>
    <scope>NUCLEOTIDE SEQUENCE</scope>
</reference>
<dbReference type="KEGG" id="shx:MS3_00008970"/>
<comment type="similarity">
    <text evidence="1">Belongs to the TRIAP1/MDM35 family.</text>
</comment>
<comment type="caution">
    <text evidence="4">The sequence shown here is derived from an EMBL/GenBank/DDBJ whole genome shotgun (WGS) entry which is preliminary data.</text>
</comment>
<evidence type="ECO:0000313" key="5">
    <source>
        <dbReference type="Proteomes" id="UP000471633"/>
    </source>
</evidence>
<keyword evidence="3" id="KW-0812">Transmembrane</keyword>
<accession>A0A922II80</accession>
<dbReference type="Pfam" id="PF05254">
    <property type="entry name" value="UPF0203"/>
    <property type="match status" value="1"/>
</dbReference>
<feature type="transmembrane region" description="Helical" evidence="3">
    <location>
        <begin position="117"/>
        <end position="139"/>
    </location>
</feature>
<keyword evidence="3" id="KW-0472">Membrane</keyword>
<keyword evidence="2" id="KW-1015">Disulfide bond</keyword>
<dbReference type="EMBL" id="AMPZ03000007">
    <property type="protein sequence ID" value="KAH9580272.1"/>
    <property type="molecule type" value="Genomic_DNA"/>
</dbReference>
<reference evidence="4" key="4">
    <citation type="journal article" date="2022" name="PLoS Pathog.">
        <title>Chromosome-level genome of Schistosoma haematobium underpins genome-wide explorations of molecular variation.</title>
        <authorList>
            <person name="Stroehlein A.J."/>
            <person name="Korhonen P.K."/>
            <person name="Lee V.V."/>
            <person name="Ralph S.A."/>
            <person name="Mentink-Kane M."/>
            <person name="You H."/>
            <person name="McManus D.P."/>
            <person name="Tchuente L.T."/>
            <person name="Stothard J.R."/>
            <person name="Kaur P."/>
            <person name="Dudchenko O."/>
            <person name="Aiden E.L."/>
            <person name="Yang B."/>
            <person name="Yang H."/>
            <person name="Emery A.M."/>
            <person name="Webster B.L."/>
            <person name="Brindley P.J."/>
            <person name="Rollinson D."/>
            <person name="Chang B.C.H."/>
            <person name="Gasser R.B."/>
            <person name="Young N.D."/>
        </authorList>
    </citation>
    <scope>NUCLEOTIDE SEQUENCE</scope>
</reference>
<reference evidence="4" key="1">
    <citation type="journal article" date="2012" name="Nat. Genet.">
        <title>Whole-genome sequence of Schistosoma haematobium.</title>
        <authorList>
            <person name="Young N.D."/>
            <person name="Jex A.R."/>
            <person name="Li B."/>
            <person name="Liu S."/>
            <person name="Yang L."/>
            <person name="Xiong Z."/>
            <person name="Li Y."/>
            <person name="Cantacessi C."/>
            <person name="Hall R.S."/>
            <person name="Xu X."/>
            <person name="Chen F."/>
            <person name="Wu X."/>
            <person name="Zerlotini A."/>
            <person name="Oliveira G."/>
            <person name="Hofmann A."/>
            <person name="Zhang G."/>
            <person name="Fang X."/>
            <person name="Kang Y."/>
            <person name="Campbell B.E."/>
            <person name="Loukas A."/>
            <person name="Ranganathan S."/>
            <person name="Rollinson D."/>
            <person name="Rinaldi G."/>
            <person name="Brindley P.J."/>
            <person name="Yang H."/>
            <person name="Wang J."/>
            <person name="Wang J."/>
            <person name="Gasser R.B."/>
        </authorList>
    </citation>
    <scope>NUCLEOTIDE SEQUENCE</scope>
</reference>
<evidence type="ECO:0000313" key="4">
    <source>
        <dbReference type="EMBL" id="KAH9580272.1"/>
    </source>
</evidence>
<dbReference type="InterPro" id="IPR007918">
    <property type="entry name" value="MDM35_apoptosis"/>
</dbReference>
<proteinExistence type="inferred from homology"/>
<keyword evidence="5" id="KW-1185">Reference proteome</keyword>
<dbReference type="RefSeq" id="XP_051064695.1">
    <property type="nucleotide sequence ID" value="XM_051217309.1"/>
</dbReference>
<gene>
    <name evidence="4" type="ORF">MS3_00008970</name>
</gene>
<dbReference type="Proteomes" id="UP000471633">
    <property type="component" value="Unassembled WGS sequence"/>
</dbReference>
<evidence type="ECO:0000256" key="1">
    <source>
        <dbReference type="ARBA" id="ARBA00006196"/>
    </source>
</evidence>
<protein>
    <submittedName>
        <fullName evidence="4">Uncharacterized protein</fullName>
    </submittedName>
</protein>
<dbReference type="CTD" id="58546470"/>
<evidence type="ECO:0000256" key="3">
    <source>
        <dbReference type="SAM" id="Phobius"/>
    </source>
</evidence>
<sequence>MSQSNSTDNSNSHNNNNTINQNLENHEQLIHSRLGSIVPECDTVKTAYDLCFQEFFPNFLKGYTFEKDPCEKKLKIYQNCLREALKTTFNMDLNELDSIRTDAETIRKITMIRLVRIPMLSVLQIIGNLMFINVIILSYDCNRTIPIA</sequence>